<dbReference type="GO" id="GO:0016763">
    <property type="term" value="F:pentosyltransferase activity"/>
    <property type="evidence" value="ECO:0007669"/>
    <property type="project" value="TreeGrafter"/>
</dbReference>
<feature type="transmembrane region" description="Helical" evidence="8">
    <location>
        <begin position="208"/>
        <end position="227"/>
    </location>
</feature>
<dbReference type="GO" id="GO:0010041">
    <property type="term" value="P:response to iron(III) ion"/>
    <property type="evidence" value="ECO:0007669"/>
    <property type="project" value="TreeGrafter"/>
</dbReference>
<dbReference type="GO" id="GO:0005886">
    <property type="term" value="C:plasma membrane"/>
    <property type="evidence" value="ECO:0007669"/>
    <property type="project" value="UniProtKB-SubCell"/>
</dbReference>
<name>A0A1G9T4Z0_9BACT</name>
<feature type="transmembrane region" description="Helical" evidence="8">
    <location>
        <begin position="12"/>
        <end position="32"/>
    </location>
</feature>
<protein>
    <submittedName>
        <fullName evidence="10">4-amino-4-deoxy-L-arabinose transferase</fullName>
    </submittedName>
</protein>
<feature type="domain" description="Glycosyltransferase RgtA/B/C/D-like" evidence="9">
    <location>
        <begin position="64"/>
        <end position="224"/>
    </location>
</feature>
<evidence type="ECO:0000256" key="8">
    <source>
        <dbReference type="SAM" id="Phobius"/>
    </source>
</evidence>
<feature type="transmembrane region" description="Helical" evidence="8">
    <location>
        <begin position="68"/>
        <end position="93"/>
    </location>
</feature>
<dbReference type="EMBL" id="FNGS01000006">
    <property type="protein sequence ID" value="SDM42697.1"/>
    <property type="molecule type" value="Genomic_DNA"/>
</dbReference>
<dbReference type="InterPro" id="IPR038731">
    <property type="entry name" value="RgtA/B/C-like"/>
</dbReference>
<dbReference type="AlphaFoldDB" id="A0A1G9T4Z0"/>
<evidence type="ECO:0000256" key="6">
    <source>
        <dbReference type="ARBA" id="ARBA00022989"/>
    </source>
</evidence>
<dbReference type="PANTHER" id="PTHR33908:SF3">
    <property type="entry name" value="UNDECAPRENYL PHOSPHATE-ALPHA-4-AMINO-4-DEOXY-L-ARABINOSE ARABINOSYL TRANSFERASE"/>
    <property type="match status" value="1"/>
</dbReference>
<dbReference type="OrthoDB" id="9178203at2"/>
<evidence type="ECO:0000256" key="5">
    <source>
        <dbReference type="ARBA" id="ARBA00022692"/>
    </source>
</evidence>
<feature type="transmembrane region" description="Helical" evidence="8">
    <location>
        <begin position="357"/>
        <end position="377"/>
    </location>
</feature>
<dbReference type="PANTHER" id="PTHR33908">
    <property type="entry name" value="MANNOSYLTRANSFERASE YKCB-RELATED"/>
    <property type="match status" value="1"/>
</dbReference>
<feature type="transmembrane region" description="Helical" evidence="8">
    <location>
        <begin position="383"/>
        <end position="401"/>
    </location>
</feature>
<comment type="subcellular location">
    <subcellularLocation>
        <location evidence="1">Cell membrane</location>
        <topology evidence="1">Multi-pass membrane protein</topology>
    </subcellularLocation>
</comment>
<dbReference type="InterPro" id="IPR050297">
    <property type="entry name" value="LipidA_mod_glycosyltrf_83"/>
</dbReference>
<dbReference type="Proteomes" id="UP000198901">
    <property type="component" value="Unassembled WGS sequence"/>
</dbReference>
<evidence type="ECO:0000256" key="3">
    <source>
        <dbReference type="ARBA" id="ARBA00022676"/>
    </source>
</evidence>
<keyword evidence="11" id="KW-1185">Reference proteome</keyword>
<feature type="transmembrane region" description="Helical" evidence="8">
    <location>
        <begin position="272"/>
        <end position="293"/>
    </location>
</feature>
<dbReference type="RefSeq" id="WP_093204897.1">
    <property type="nucleotide sequence ID" value="NZ_FNGS01000006.1"/>
</dbReference>
<keyword evidence="6 8" id="KW-1133">Transmembrane helix</keyword>
<evidence type="ECO:0000256" key="2">
    <source>
        <dbReference type="ARBA" id="ARBA00022475"/>
    </source>
</evidence>
<feature type="transmembrane region" description="Helical" evidence="8">
    <location>
        <begin position="410"/>
        <end position="430"/>
    </location>
</feature>
<keyword evidence="3" id="KW-0328">Glycosyltransferase</keyword>
<evidence type="ECO:0000256" key="1">
    <source>
        <dbReference type="ARBA" id="ARBA00004651"/>
    </source>
</evidence>
<evidence type="ECO:0000256" key="7">
    <source>
        <dbReference type="ARBA" id="ARBA00023136"/>
    </source>
</evidence>
<organism evidence="10 11">
    <name type="scientific">Siphonobacter aquaeclarae</name>
    <dbReference type="NCBI Taxonomy" id="563176"/>
    <lineage>
        <taxon>Bacteria</taxon>
        <taxon>Pseudomonadati</taxon>
        <taxon>Bacteroidota</taxon>
        <taxon>Cytophagia</taxon>
        <taxon>Cytophagales</taxon>
        <taxon>Cytophagaceae</taxon>
        <taxon>Siphonobacter</taxon>
    </lineage>
</organism>
<evidence type="ECO:0000256" key="4">
    <source>
        <dbReference type="ARBA" id="ARBA00022679"/>
    </source>
</evidence>
<feature type="transmembrane region" description="Helical" evidence="8">
    <location>
        <begin position="168"/>
        <end position="196"/>
    </location>
</feature>
<dbReference type="GO" id="GO:0009103">
    <property type="term" value="P:lipopolysaccharide biosynthetic process"/>
    <property type="evidence" value="ECO:0007669"/>
    <property type="project" value="UniProtKB-ARBA"/>
</dbReference>
<evidence type="ECO:0000313" key="10">
    <source>
        <dbReference type="EMBL" id="SDM42697.1"/>
    </source>
</evidence>
<keyword evidence="5 8" id="KW-0812">Transmembrane</keyword>
<reference evidence="10 11" key="1">
    <citation type="submission" date="2016-10" db="EMBL/GenBank/DDBJ databases">
        <authorList>
            <person name="de Groot N.N."/>
        </authorList>
    </citation>
    <scope>NUCLEOTIDE SEQUENCE [LARGE SCALE GENOMIC DNA]</scope>
    <source>
        <strain evidence="10 11">DSM 21668</strain>
    </source>
</reference>
<feature type="transmembrane region" description="Helical" evidence="8">
    <location>
        <begin position="327"/>
        <end position="345"/>
    </location>
</feature>
<keyword evidence="4 10" id="KW-0808">Transferase</keyword>
<proteinExistence type="predicted"/>
<evidence type="ECO:0000259" key="9">
    <source>
        <dbReference type="Pfam" id="PF13231"/>
    </source>
</evidence>
<dbReference type="STRING" id="563176.SAMN04488090_3414"/>
<accession>A0A1G9T4Z0</accession>
<evidence type="ECO:0000313" key="11">
    <source>
        <dbReference type="Proteomes" id="UP000198901"/>
    </source>
</evidence>
<gene>
    <name evidence="10" type="ORF">SAMN04488090_3414</name>
</gene>
<keyword evidence="7 8" id="KW-0472">Membrane</keyword>
<keyword evidence="2" id="KW-1003">Cell membrane</keyword>
<feature type="transmembrane region" description="Helical" evidence="8">
    <location>
        <begin position="305"/>
        <end position="321"/>
    </location>
</feature>
<feature type="transmembrane region" description="Helical" evidence="8">
    <location>
        <begin position="138"/>
        <end position="156"/>
    </location>
</feature>
<sequence>MQNNRLLSGPLYWILWLGLAAVYGIGLFVPLLDSDASHHALIALHFLESGDYVSLVDRGMDYLDKPHLLFWTAALSYKVFGINTFAFKFPSLLASVFGFYSTYRLGKLLYDELTGRVAALIHGAACAQLLANQDVRMDAMLTAFLIFSTWMLLALARTSKRKYALGGALGLALGFATKGGIGVAVPVLAVGIQLVFERNLRALLRWHWVLVGVSFLVFVAPVLYAYYVQFDLHPEKEIRGMTGLSGIRFILLGQSVERFQGEAWGSSGSTDYFFFFHTLLWAFLPWSLLFYWGWIRGLIDRKGEFLTIGICTLMLVVLSFAQYKLPHYLNILFPYMAILVSGRLTAAGEKTVRTISWVQTGVAVILVAFGLYLNLYIQPIPGRLNQAVAIGIAGVVLFLCFRQAAGLPRILAVSVGSLALVFFSLSANVYPHFAEFDSGYTFARDWNKRPADEPLSQFHSYSYTFDFYTKKLHPPLPEGVLPSTPWVLTDSTGLSLIRKAGIRIDQIQSHPHFHVSVLSGEFLNPATRLLACERRYLLRLGIR</sequence>
<dbReference type="Pfam" id="PF13231">
    <property type="entry name" value="PMT_2"/>
    <property type="match status" value="1"/>
</dbReference>